<protein>
    <submittedName>
        <fullName evidence="1">Uncharacterized protein</fullName>
    </submittedName>
</protein>
<reference evidence="1 2" key="1">
    <citation type="journal article" date="2019" name="Int. J. Syst. Evol. Microbiol.">
        <title>The Global Catalogue of Microorganisms (GCM) 10K type strain sequencing project: providing services to taxonomists for standard genome sequencing and annotation.</title>
        <authorList>
            <consortium name="The Broad Institute Genomics Platform"/>
            <consortium name="The Broad Institute Genome Sequencing Center for Infectious Disease"/>
            <person name="Wu L."/>
            <person name="Ma J."/>
        </authorList>
    </citation>
    <scope>NUCLEOTIDE SEQUENCE [LARGE SCALE GENOMIC DNA]</scope>
    <source>
        <strain evidence="1 2">JCM 15503</strain>
    </source>
</reference>
<name>A0ABN1JPK2_9BURK</name>
<comment type="caution">
    <text evidence="1">The sequence shown here is derived from an EMBL/GenBank/DDBJ whole genome shotgun (WGS) entry which is preliminary data.</text>
</comment>
<evidence type="ECO:0000313" key="1">
    <source>
        <dbReference type="EMBL" id="GAA0744070.1"/>
    </source>
</evidence>
<accession>A0ABN1JPK2</accession>
<gene>
    <name evidence="1" type="ORF">GCM10009107_09220</name>
</gene>
<organism evidence="1 2">
    <name type="scientific">Ideonella azotifigens</name>
    <dbReference type="NCBI Taxonomy" id="513160"/>
    <lineage>
        <taxon>Bacteria</taxon>
        <taxon>Pseudomonadati</taxon>
        <taxon>Pseudomonadota</taxon>
        <taxon>Betaproteobacteria</taxon>
        <taxon>Burkholderiales</taxon>
        <taxon>Sphaerotilaceae</taxon>
        <taxon>Ideonella</taxon>
    </lineage>
</organism>
<dbReference type="EMBL" id="BAAAEW010000004">
    <property type="protein sequence ID" value="GAA0744070.1"/>
    <property type="molecule type" value="Genomic_DNA"/>
</dbReference>
<evidence type="ECO:0000313" key="2">
    <source>
        <dbReference type="Proteomes" id="UP001500279"/>
    </source>
</evidence>
<proteinExistence type="predicted"/>
<keyword evidence="2" id="KW-1185">Reference proteome</keyword>
<sequence>MSRPPACGPDAGTLSELTVSANGETCFNEAMRNRCAQPHRSDPMKQALKSFVRQAFGASRGAVARRAPQAAAPLRTLDRQALRAVSGGTDGGDLPKGTW</sequence>
<dbReference type="Proteomes" id="UP001500279">
    <property type="component" value="Unassembled WGS sequence"/>
</dbReference>